<evidence type="ECO:0000256" key="2">
    <source>
        <dbReference type="ARBA" id="ARBA00012000"/>
    </source>
</evidence>
<evidence type="ECO:0000256" key="1">
    <source>
        <dbReference type="ARBA" id="ARBA00000086"/>
    </source>
</evidence>
<dbReference type="PANTHER" id="PTHR43003">
    <property type="entry name" value="DNA-3-METHYLADENINE GLYCOSYLASE"/>
    <property type="match status" value="1"/>
</dbReference>
<dbReference type="Gene3D" id="1.10.340.30">
    <property type="entry name" value="Hypothetical protein, domain 2"/>
    <property type="match status" value="1"/>
</dbReference>
<evidence type="ECO:0000256" key="3">
    <source>
        <dbReference type="ARBA" id="ARBA00022763"/>
    </source>
</evidence>
<evidence type="ECO:0000259" key="5">
    <source>
        <dbReference type="SMART" id="SM00478"/>
    </source>
</evidence>
<dbReference type="Pfam" id="PF00730">
    <property type="entry name" value="HhH-GPD"/>
    <property type="match status" value="1"/>
</dbReference>
<dbReference type="EC" id="3.2.2.21" evidence="2"/>
<keyword evidence="3" id="KW-0227">DNA damage</keyword>
<keyword evidence="7" id="KW-1185">Reference proteome</keyword>
<dbReference type="OrthoDB" id="9785929at2"/>
<keyword evidence="4" id="KW-0234">DNA repair</keyword>
<dbReference type="PANTHER" id="PTHR43003:SF13">
    <property type="entry name" value="DNA-3-METHYLADENINE GLYCOSYLASE 2"/>
    <property type="match status" value="1"/>
</dbReference>
<dbReference type="GO" id="GO:0043916">
    <property type="term" value="F:DNA-7-methylguanine glycosylase activity"/>
    <property type="evidence" value="ECO:0007669"/>
    <property type="project" value="TreeGrafter"/>
</dbReference>
<accession>A0A506UAW8</accession>
<proteinExistence type="predicted"/>
<protein>
    <recommendedName>
        <fullName evidence="2">DNA-3-methyladenine glycosylase II</fullName>
        <ecNumber evidence="2">3.2.2.21</ecNumber>
    </recommendedName>
</protein>
<dbReference type="GO" id="GO:0032993">
    <property type="term" value="C:protein-DNA complex"/>
    <property type="evidence" value="ECO:0007669"/>
    <property type="project" value="TreeGrafter"/>
</dbReference>
<dbReference type="InterPro" id="IPR003265">
    <property type="entry name" value="HhH-GPD_domain"/>
</dbReference>
<dbReference type="CDD" id="cd00056">
    <property type="entry name" value="ENDO3c"/>
    <property type="match status" value="1"/>
</dbReference>
<dbReference type="AlphaFoldDB" id="A0A506UAW8"/>
<dbReference type="GO" id="GO:0005737">
    <property type="term" value="C:cytoplasm"/>
    <property type="evidence" value="ECO:0007669"/>
    <property type="project" value="TreeGrafter"/>
</dbReference>
<reference evidence="6 7" key="1">
    <citation type="submission" date="2019-06" db="EMBL/GenBank/DDBJ databases">
        <authorList>
            <person name="Li M."/>
        </authorList>
    </citation>
    <scope>NUCLEOTIDE SEQUENCE [LARGE SCALE GENOMIC DNA]</scope>
    <source>
        <strain evidence="6 7">BGMRC2036</strain>
    </source>
</reference>
<dbReference type="Gene3D" id="1.10.1670.40">
    <property type="match status" value="1"/>
</dbReference>
<dbReference type="SMART" id="SM00478">
    <property type="entry name" value="ENDO3c"/>
    <property type="match status" value="1"/>
</dbReference>
<dbReference type="GO" id="GO:0008725">
    <property type="term" value="F:DNA-3-methyladenine glycosylase activity"/>
    <property type="evidence" value="ECO:0007669"/>
    <property type="project" value="TreeGrafter"/>
</dbReference>
<dbReference type="SUPFAM" id="SSF48150">
    <property type="entry name" value="DNA-glycosylase"/>
    <property type="match status" value="1"/>
</dbReference>
<sequence length="214" mass="22505">MAAIYNSKDIEAELSRLLALAPALAPVAARAGLLPPRRAPSGFAGMVGVVAGQLISKQAASAILARITAACGALTPQRFLSLSPAQRMALGLTRAKRETLENLALAIIEGRLDLAAIGAMESEEAMAALTKLKGIGPWSAEVYLMFSAGHGDIFPAGDLALRAALAHAFALPERPSIAAVRAMALGWAPYRSVAARLFWAYYAREMKRDVLPLG</sequence>
<comment type="caution">
    <text evidence="6">The sequence shown here is derived from an EMBL/GenBank/DDBJ whole genome shotgun (WGS) entry which is preliminary data.</text>
</comment>
<dbReference type="GO" id="GO:0006285">
    <property type="term" value="P:base-excision repair, AP site formation"/>
    <property type="evidence" value="ECO:0007669"/>
    <property type="project" value="TreeGrafter"/>
</dbReference>
<dbReference type="InterPro" id="IPR051912">
    <property type="entry name" value="Alkylbase_DNA_Glycosylase/TA"/>
</dbReference>
<evidence type="ECO:0000313" key="6">
    <source>
        <dbReference type="EMBL" id="TPW31060.1"/>
    </source>
</evidence>
<name>A0A506UAW8_9HYPH</name>
<dbReference type="RefSeq" id="WP_141148932.1">
    <property type="nucleotide sequence ID" value="NZ_VHLG01000004.1"/>
</dbReference>
<dbReference type="Proteomes" id="UP000318801">
    <property type="component" value="Unassembled WGS sequence"/>
</dbReference>
<gene>
    <name evidence="6" type="ORF">FJU08_10425</name>
</gene>
<organism evidence="6 7">
    <name type="scientific">Martelella alba</name>
    <dbReference type="NCBI Taxonomy" id="2590451"/>
    <lineage>
        <taxon>Bacteria</taxon>
        <taxon>Pseudomonadati</taxon>
        <taxon>Pseudomonadota</taxon>
        <taxon>Alphaproteobacteria</taxon>
        <taxon>Hyphomicrobiales</taxon>
        <taxon>Aurantimonadaceae</taxon>
        <taxon>Martelella</taxon>
    </lineage>
</organism>
<dbReference type="GO" id="GO:0006307">
    <property type="term" value="P:DNA alkylation repair"/>
    <property type="evidence" value="ECO:0007669"/>
    <property type="project" value="TreeGrafter"/>
</dbReference>
<dbReference type="GO" id="GO:0032131">
    <property type="term" value="F:alkylated DNA binding"/>
    <property type="evidence" value="ECO:0007669"/>
    <property type="project" value="TreeGrafter"/>
</dbReference>
<comment type="catalytic activity">
    <reaction evidence="1">
        <text>Hydrolysis of alkylated DNA, releasing 3-methyladenine, 3-methylguanine, 7-methylguanine and 7-methyladenine.</text>
        <dbReference type="EC" id="3.2.2.21"/>
    </reaction>
</comment>
<dbReference type="InterPro" id="IPR011257">
    <property type="entry name" value="DNA_glycosylase"/>
</dbReference>
<feature type="domain" description="HhH-GPD" evidence="5">
    <location>
        <begin position="51"/>
        <end position="203"/>
    </location>
</feature>
<evidence type="ECO:0000256" key="4">
    <source>
        <dbReference type="ARBA" id="ARBA00023204"/>
    </source>
</evidence>
<dbReference type="EMBL" id="VHLG01000004">
    <property type="protein sequence ID" value="TPW31060.1"/>
    <property type="molecule type" value="Genomic_DNA"/>
</dbReference>
<evidence type="ECO:0000313" key="7">
    <source>
        <dbReference type="Proteomes" id="UP000318801"/>
    </source>
</evidence>